<dbReference type="Proteomes" id="UP000054350">
    <property type="component" value="Unassembled WGS sequence"/>
</dbReference>
<sequence>MVMNVWEKYAVCKMDVLTTSLVTTTALDVVRVYEARLIAEDLAMVDPLHAIHPLLCAAYHDYNLPAPSEHDYLNPDANVALLLESEHYFLFLTTYRLLRAPLSVLDGSLSS</sequence>
<keyword evidence="2" id="KW-1185">Reference proteome</keyword>
<reference evidence="2" key="2">
    <citation type="submission" date="2009-11" db="EMBL/GenBank/DDBJ databases">
        <title>The Genome Sequence of Allomyces macrogynus strain ATCC 38327.</title>
        <authorList>
            <consortium name="The Broad Institute Genome Sequencing Platform"/>
            <person name="Russ C."/>
            <person name="Cuomo C."/>
            <person name="Shea T."/>
            <person name="Young S.K."/>
            <person name="Zeng Q."/>
            <person name="Koehrsen M."/>
            <person name="Haas B."/>
            <person name="Borodovsky M."/>
            <person name="Guigo R."/>
            <person name="Alvarado L."/>
            <person name="Berlin A."/>
            <person name="Borenstein D."/>
            <person name="Chen Z."/>
            <person name="Engels R."/>
            <person name="Freedman E."/>
            <person name="Gellesch M."/>
            <person name="Goldberg J."/>
            <person name="Griggs A."/>
            <person name="Gujja S."/>
            <person name="Heiman D."/>
            <person name="Hepburn T."/>
            <person name="Howarth C."/>
            <person name="Jen D."/>
            <person name="Larson L."/>
            <person name="Lewis B."/>
            <person name="Mehta T."/>
            <person name="Park D."/>
            <person name="Pearson M."/>
            <person name="Roberts A."/>
            <person name="Saif S."/>
            <person name="Shenoy N."/>
            <person name="Sisk P."/>
            <person name="Stolte C."/>
            <person name="Sykes S."/>
            <person name="Walk T."/>
            <person name="White J."/>
            <person name="Yandava C."/>
            <person name="Burger G."/>
            <person name="Gray M.W."/>
            <person name="Holland P.W.H."/>
            <person name="King N."/>
            <person name="Lang F.B.F."/>
            <person name="Roger A.J."/>
            <person name="Ruiz-Trillo I."/>
            <person name="Lander E."/>
            <person name="Nusbaum C."/>
        </authorList>
    </citation>
    <scope>NUCLEOTIDE SEQUENCE [LARGE SCALE GENOMIC DNA]</scope>
    <source>
        <strain evidence="2">ATCC 38327</strain>
    </source>
</reference>
<gene>
    <name evidence="1" type="ORF">AMAG_15950</name>
</gene>
<evidence type="ECO:0000313" key="1">
    <source>
        <dbReference type="EMBL" id="KNE72009.1"/>
    </source>
</evidence>
<evidence type="ECO:0000313" key="2">
    <source>
        <dbReference type="Proteomes" id="UP000054350"/>
    </source>
</evidence>
<accession>A0A0L0TBU0</accession>
<organism evidence="1 2">
    <name type="scientific">Allomyces macrogynus (strain ATCC 38327)</name>
    <name type="common">Allomyces javanicus var. macrogynus</name>
    <dbReference type="NCBI Taxonomy" id="578462"/>
    <lineage>
        <taxon>Eukaryota</taxon>
        <taxon>Fungi</taxon>
        <taxon>Fungi incertae sedis</taxon>
        <taxon>Blastocladiomycota</taxon>
        <taxon>Blastocladiomycetes</taxon>
        <taxon>Blastocladiales</taxon>
        <taxon>Blastocladiaceae</taxon>
        <taxon>Allomyces</taxon>
    </lineage>
</organism>
<dbReference type="AlphaFoldDB" id="A0A0L0TBU0"/>
<proteinExistence type="predicted"/>
<dbReference type="EMBL" id="GG745376">
    <property type="protein sequence ID" value="KNE72009.1"/>
    <property type="molecule type" value="Genomic_DNA"/>
</dbReference>
<dbReference type="VEuPathDB" id="FungiDB:AMAG_15950"/>
<name>A0A0L0TBU0_ALLM3</name>
<reference evidence="1 2" key="1">
    <citation type="submission" date="2009-11" db="EMBL/GenBank/DDBJ databases">
        <title>Annotation of Allomyces macrogynus ATCC 38327.</title>
        <authorList>
            <consortium name="The Broad Institute Genome Sequencing Platform"/>
            <person name="Russ C."/>
            <person name="Cuomo C."/>
            <person name="Burger G."/>
            <person name="Gray M.W."/>
            <person name="Holland P.W.H."/>
            <person name="King N."/>
            <person name="Lang F.B.F."/>
            <person name="Roger A.J."/>
            <person name="Ruiz-Trillo I."/>
            <person name="Young S.K."/>
            <person name="Zeng Q."/>
            <person name="Gargeya S."/>
            <person name="Fitzgerald M."/>
            <person name="Haas B."/>
            <person name="Abouelleil A."/>
            <person name="Alvarado L."/>
            <person name="Arachchi H.M."/>
            <person name="Berlin A."/>
            <person name="Chapman S.B."/>
            <person name="Gearin G."/>
            <person name="Goldberg J."/>
            <person name="Griggs A."/>
            <person name="Gujja S."/>
            <person name="Hansen M."/>
            <person name="Heiman D."/>
            <person name="Howarth C."/>
            <person name="Larimer J."/>
            <person name="Lui A."/>
            <person name="MacDonald P.J.P."/>
            <person name="McCowen C."/>
            <person name="Montmayeur A."/>
            <person name="Murphy C."/>
            <person name="Neiman D."/>
            <person name="Pearson M."/>
            <person name="Priest M."/>
            <person name="Roberts A."/>
            <person name="Saif S."/>
            <person name="Shea T."/>
            <person name="Sisk P."/>
            <person name="Stolte C."/>
            <person name="Sykes S."/>
            <person name="Wortman J."/>
            <person name="Nusbaum C."/>
            <person name="Birren B."/>
        </authorList>
    </citation>
    <scope>NUCLEOTIDE SEQUENCE [LARGE SCALE GENOMIC DNA]</scope>
    <source>
        <strain evidence="1 2">ATCC 38327</strain>
    </source>
</reference>
<protein>
    <submittedName>
        <fullName evidence="1">Uncharacterized protein</fullName>
    </submittedName>
</protein>